<keyword evidence="2" id="KW-1185">Reference proteome</keyword>
<sequence length="152" mass="17111">MSFLVTTATVRRGHLVSAASNNATTHPFTEIQTRMKRQLIARIANQFFPLLRTPPIMHPLLTERVSKAATTTITIDKDYYEFSCYNNNCQKRPFSVSGVKQCHNASVHRNSNKDEEAAYCEDCKSVFPTFADATDHASTTHREGVSVKSKEK</sequence>
<evidence type="ECO:0000313" key="2">
    <source>
        <dbReference type="Proteomes" id="UP001237642"/>
    </source>
</evidence>
<protein>
    <submittedName>
        <fullName evidence="1">Uncharacterized protein</fullName>
    </submittedName>
</protein>
<evidence type="ECO:0000313" key="1">
    <source>
        <dbReference type="EMBL" id="KAK1363987.1"/>
    </source>
</evidence>
<comment type="caution">
    <text evidence="1">The sequence shown here is derived from an EMBL/GenBank/DDBJ whole genome shotgun (WGS) entry which is preliminary data.</text>
</comment>
<dbReference type="Proteomes" id="UP001237642">
    <property type="component" value="Unassembled WGS sequence"/>
</dbReference>
<dbReference type="AlphaFoldDB" id="A0AAD8HDA8"/>
<proteinExistence type="predicted"/>
<accession>A0AAD8HDA8</accession>
<reference evidence="1" key="1">
    <citation type="submission" date="2023-02" db="EMBL/GenBank/DDBJ databases">
        <title>Genome of toxic invasive species Heracleum sosnowskyi carries increased number of genes despite the absence of recent whole-genome duplications.</title>
        <authorList>
            <person name="Schelkunov M."/>
            <person name="Shtratnikova V."/>
            <person name="Makarenko M."/>
            <person name="Klepikova A."/>
            <person name="Omelchenko D."/>
            <person name="Novikova G."/>
            <person name="Obukhova E."/>
            <person name="Bogdanov V."/>
            <person name="Penin A."/>
            <person name="Logacheva M."/>
        </authorList>
    </citation>
    <scope>NUCLEOTIDE SEQUENCE</scope>
    <source>
        <strain evidence="1">Hsosn_3</strain>
        <tissue evidence="1">Leaf</tissue>
    </source>
</reference>
<organism evidence="1 2">
    <name type="scientific">Heracleum sosnowskyi</name>
    <dbReference type="NCBI Taxonomy" id="360622"/>
    <lineage>
        <taxon>Eukaryota</taxon>
        <taxon>Viridiplantae</taxon>
        <taxon>Streptophyta</taxon>
        <taxon>Embryophyta</taxon>
        <taxon>Tracheophyta</taxon>
        <taxon>Spermatophyta</taxon>
        <taxon>Magnoliopsida</taxon>
        <taxon>eudicotyledons</taxon>
        <taxon>Gunneridae</taxon>
        <taxon>Pentapetalae</taxon>
        <taxon>asterids</taxon>
        <taxon>campanulids</taxon>
        <taxon>Apiales</taxon>
        <taxon>Apiaceae</taxon>
        <taxon>Apioideae</taxon>
        <taxon>apioid superclade</taxon>
        <taxon>Tordylieae</taxon>
        <taxon>Tordyliinae</taxon>
        <taxon>Heracleum</taxon>
    </lineage>
</organism>
<gene>
    <name evidence="1" type="ORF">POM88_039548</name>
</gene>
<reference evidence="1" key="2">
    <citation type="submission" date="2023-05" db="EMBL/GenBank/DDBJ databases">
        <authorList>
            <person name="Schelkunov M.I."/>
        </authorList>
    </citation>
    <scope>NUCLEOTIDE SEQUENCE</scope>
    <source>
        <strain evidence="1">Hsosn_3</strain>
        <tissue evidence="1">Leaf</tissue>
    </source>
</reference>
<dbReference type="EMBL" id="JAUIZM010000009">
    <property type="protein sequence ID" value="KAK1363987.1"/>
    <property type="molecule type" value="Genomic_DNA"/>
</dbReference>
<name>A0AAD8HDA8_9APIA</name>